<dbReference type="NCBIfam" id="TIGR03075">
    <property type="entry name" value="PQQ_enz_alc_DH"/>
    <property type="match status" value="1"/>
</dbReference>
<dbReference type="SMART" id="SM00564">
    <property type="entry name" value="PQQ"/>
    <property type="match status" value="6"/>
</dbReference>
<evidence type="ECO:0000313" key="6">
    <source>
        <dbReference type="EMBL" id="SUZ81768.1"/>
    </source>
</evidence>
<dbReference type="InterPro" id="IPR018391">
    <property type="entry name" value="PQQ_b-propeller_rpt"/>
</dbReference>
<proteinExistence type="inferred from homology"/>
<evidence type="ECO:0000256" key="2">
    <source>
        <dbReference type="ARBA" id="ARBA00008156"/>
    </source>
</evidence>
<dbReference type="SUPFAM" id="SSF50998">
    <property type="entry name" value="Quinoprotein alcohol dehydrogenase-like"/>
    <property type="match status" value="1"/>
</dbReference>
<dbReference type="InterPro" id="IPR011047">
    <property type="entry name" value="Quinoprotein_ADH-like_sf"/>
</dbReference>
<dbReference type="Pfam" id="PF01011">
    <property type="entry name" value="PQQ"/>
    <property type="match status" value="2"/>
</dbReference>
<feature type="domain" description="Pyrrolo-quinoline quinone repeat" evidence="5">
    <location>
        <begin position="45"/>
        <end position="342"/>
    </location>
</feature>
<dbReference type="GO" id="GO:0016020">
    <property type="term" value="C:membrane"/>
    <property type="evidence" value="ECO:0007669"/>
    <property type="project" value="InterPro"/>
</dbReference>
<keyword evidence="4" id="KW-0560">Oxidoreductase</keyword>
<dbReference type="GO" id="GO:0016614">
    <property type="term" value="F:oxidoreductase activity, acting on CH-OH group of donors"/>
    <property type="evidence" value="ECO:0007669"/>
    <property type="project" value="InterPro"/>
</dbReference>
<evidence type="ECO:0000256" key="4">
    <source>
        <dbReference type="ARBA" id="ARBA00023002"/>
    </source>
</evidence>
<dbReference type="PANTHER" id="PTHR32303">
    <property type="entry name" value="QUINOPROTEIN ALCOHOL DEHYDROGENASE (CYTOCHROME C)"/>
    <property type="match status" value="1"/>
</dbReference>
<sequence>MLSLIKKVVLGIGILFWVVTSFAQSLPPYNPVTQERLLNPEESNWLMYRGTYDSHGYSTLDQINTENVDELEMAWSFSTGLREGHQAPPIVNDGYMYVSTPQNHIIALNARTGDLIWRYVRFLPDDLQQLHPTNRGVALYEDRVYLATVDAYLVSLDALTGDVIWEQAVEDYYDGYYMTMAPLIADGKVMVGVSGGELGIRGFVAAYDVFSGEQAWKTYTIPAPGEPGSESWPGDSWQTGGVPVWITGSYDPELNLSYWGTGNGGPWMGDTRPGDNLYATSVVALDVSTGELKAHHQYHWNDSWDWDEVSAPLLIDFQRNGQPVNGMIHPGRNGYLWFLERNADSIGFVDANPYVYQDVFTSLDPITGRPEYDMTKKPGTGYEATFCPSLWGGKDWPPAAFSPKRRLLYIPANDNVCSIMIGEEIEYRPGRQFVGRGPSENGGFMIRPGTNHIGELQAWNVDTGERVWTATFPDQNWGPVLATAGDLVFMGGTNDRYFRAFNANTGDVLWEQRVNSGVNGVPVSYTLDGKQYIAVQAGWGVDAEREQNLLNLVRGESHRVPQGGTIWVFTLSD</sequence>
<dbReference type="AlphaFoldDB" id="A0A381QSS2"/>
<dbReference type="EMBL" id="UINC01001482">
    <property type="protein sequence ID" value="SUZ81768.1"/>
    <property type="molecule type" value="Genomic_DNA"/>
</dbReference>
<feature type="domain" description="Pyrrolo-quinoline quinone repeat" evidence="5">
    <location>
        <begin position="476"/>
        <end position="533"/>
    </location>
</feature>
<organism evidence="6">
    <name type="scientific">marine metagenome</name>
    <dbReference type="NCBI Taxonomy" id="408172"/>
    <lineage>
        <taxon>unclassified sequences</taxon>
        <taxon>metagenomes</taxon>
        <taxon>ecological metagenomes</taxon>
    </lineage>
</organism>
<gene>
    <name evidence="6" type="ORF">METZ01_LOCUS34622</name>
</gene>
<reference evidence="6" key="1">
    <citation type="submission" date="2018-05" db="EMBL/GenBank/DDBJ databases">
        <authorList>
            <person name="Lanie J.A."/>
            <person name="Ng W.-L."/>
            <person name="Kazmierczak K.M."/>
            <person name="Andrzejewski T.M."/>
            <person name="Davidsen T.M."/>
            <person name="Wayne K.J."/>
            <person name="Tettelin H."/>
            <person name="Glass J.I."/>
            <person name="Rusch D."/>
            <person name="Podicherti R."/>
            <person name="Tsui H.-C.T."/>
            <person name="Winkler M.E."/>
        </authorList>
    </citation>
    <scope>NUCLEOTIDE SEQUENCE</scope>
</reference>
<evidence type="ECO:0000256" key="3">
    <source>
        <dbReference type="ARBA" id="ARBA00022723"/>
    </source>
</evidence>
<comment type="cofactor">
    <cofactor evidence="1">
        <name>pyrroloquinoline quinone</name>
        <dbReference type="ChEBI" id="CHEBI:58442"/>
    </cofactor>
</comment>
<name>A0A381QSS2_9ZZZZ</name>
<dbReference type="GO" id="GO:0005509">
    <property type="term" value="F:calcium ion binding"/>
    <property type="evidence" value="ECO:0007669"/>
    <property type="project" value="InterPro"/>
</dbReference>
<evidence type="ECO:0000259" key="5">
    <source>
        <dbReference type="Pfam" id="PF01011"/>
    </source>
</evidence>
<dbReference type="InterPro" id="IPR002372">
    <property type="entry name" value="PQQ_rpt_dom"/>
</dbReference>
<accession>A0A381QSS2</accession>
<keyword evidence="3" id="KW-0479">Metal-binding</keyword>
<comment type="similarity">
    <text evidence="2">Belongs to the bacterial PQQ dehydrogenase family.</text>
</comment>
<dbReference type="PANTHER" id="PTHR32303:SF20">
    <property type="entry name" value="QUINOPROTEIN ETHANOL DEHYDROGENASE"/>
    <property type="match status" value="1"/>
</dbReference>
<dbReference type="InterPro" id="IPR017512">
    <property type="entry name" value="PQQ_MeOH/EtOH_DH"/>
</dbReference>
<dbReference type="Gene3D" id="2.140.10.10">
    <property type="entry name" value="Quinoprotein alcohol dehydrogenase-like superfamily"/>
    <property type="match status" value="1"/>
</dbReference>
<protein>
    <recommendedName>
        <fullName evidence="5">Pyrrolo-quinoline quinone repeat domain-containing protein</fullName>
    </recommendedName>
</protein>
<evidence type="ECO:0000256" key="1">
    <source>
        <dbReference type="ARBA" id="ARBA00001931"/>
    </source>
</evidence>